<dbReference type="PROSITE" id="PS50188">
    <property type="entry name" value="B302_SPRY"/>
    <property type="match status" value="1"/>
</dbReference>
<dbReference type="Pfam" id="PF00622">
    <property type="entry name" value="SPRY"/>
    <property type="match status" value="1"/>
</dbReference>
<dbReference type="SUPFAM" id="SSF49899">
    <property type="entry name" value="Concanavalin A-like lectins/glucanases"/>
    <property type="match status" value="1"/>
</dbReference>
<dbReference type="InterPro" id="IPR043136">
    <property type="entry name" value="B30.2/SPRY_sf"/>
</dbReference>
<dbReference type="PANTHER" id="PTHR12245:SF5">
    <property type="entry name" value="SPRY DOMAIN-CONTAINING SOCS BOX PROTEIN 3"/>
    <property type="match status" value="1"/>
</dbReference>
<dbReference type="Proteomes" id="UP001146793">
    <property type="component" value="Unassembled WGS sequence"/>
</dbReference>
<comment type="caution">
    <text evidence="2">The sequence shown here is derived from an EMBL/GenBank/DDBJ whole genome shotgun (WGS) entry which is preliminary data.</text>
</comment>
<sequence length="167" mass="18380">MSEADSFDEGDMFDPKTSLGGVLISNKNRTAKTDNNASGKMTVKGQKVYTSGRHEVRVKLDSGSGLNWYVGICNSTATDLQYTSSQTWYFDVFNSSKGSSKVHSGNFSLYANKCKVGQIVTVVIDMDKKQLSFKKGNEDLGVAFNGIPQSVCFCVQMRQKNRQLSIC</sequence>
<dbReference type="AlphaFoldDB" id="A0AAV7Z5G8"/>
<proteinExistence type="predicted"/>
<gene>
    <name evidence="2" type="ORF">M0812_18443</name>
</gene>
<evidence type="ECO:0000259" key="1">
    <source>
        <dbReference type="PROSITE" id="PS50188"/>
    </source>
</evidence>
<feature type="domain" description="B30.2/SPRY" evidence="1">
    <location>
        <begin position="1"/>
        <end position="167"/>
    </location>
</feature>
<name>A0AAV7Z5G8_9EUKA</name>
<dbReference type="InterPro" id="IPR001870">
    <property type="entry name" value="B30.2/SPRY"/>
</dbReference>
<evidence type="ECO:0000313" key="2">
    <source>
        <dbReference type="EMBL" id="KAJ3436385.1"/>
    </source>
</evidence>
<dbReference type="InterPro" id="IPR003877">
    <property type="entry name" value="SPRY_dom"/>
</dbReference>
<accession>A0AAV7Z5G8</accession>
<organism evidence="2 3">
    <name type="scientific">Anaeramoeba flamelloides</name>
    <dbReference type="NCBI Taxonomy" id="1746091"/>
    <lineage>
        <taxon>Eukaryota</taxon>
        <taxon>Metamonada</taxon>
        <taxon>Anaeramoebidae</taxon>
        <taxon>Anaeramoeba</taxon>
    </lineage>
</organism>
<reference evidence="2" key="1">
    <citation type="submission" date="2022-08" db="EMBL/GenBank/DDBJ databases">
        <title>Novel sulphate-reducing endosymbionts in the free-living metamonad Anaeramoeba.</title>
        <authorList>
            <person name="Jerlstrom-Hultqvist J."/>
            <person name="Cepicka I."/>
            <person name="Gallot-Lavallee L."/>
            <person name="Salas-Leiva D."/>
            <person name="Curtis B.A."/>
            <person name="Zahonova K."/>
            <person name="Pipaliya S."/>
            <person name="Dacks J."/>
            <person name="Roger A.J."/>
        </authorList>
    </citation>
    <scope>NUCLEOTIDE SEQUENCE</scope>
    <source>
        <strain evidence="2">Busselton2</strain>
    </source>
</reference>
<dbReference type="PANTHER" id="PTHR12245">
    <property type="entry name" value="SPRY DOMAIN CONTAINING SOCS BOX PROTEIN"/>
    <property type="match status" value="1"/>
</dbReference>
<dbReference type="EMBL" id="JANTQA010000036">
    <property type="protein sequence ID" value="KAJ3436385.1"/>
    <property type="molecule type" value="Genomic_DNA"/>
</dbReference>
<protein>
    <submittedName>
        <fullName evidence="2">Spry domain containing socs box protein</fullName>
    </submittedName>
</protein>
<evidence type="ECO:0000313" key="3">
    <source>
        <dbReference type="Proteomes" id="UP001146793"/>
    </source>
</evidence>
<dbReference type="InterPro" id="IPR050672">
    <property type="entry name" value="FBXO45-Fsn/SPSB_families"/>
</dbReference>
<dbReference type="InterPro" id="IPR013320">
    <property type="entry name" value="ConA-like_dom_sf"/>
</dbReference>
<dbReference type="Gene3D" id="2.60.120.920">
    <property type="match status" value="1"/>
</dbReference>